<reference evidence="1" key="2">
    <citation type="submission" date="2021-04" db="EMBL/GenBank/DDBJ databases">
        <authorList>
            <person name="Gilroy R."/>
        </authorList>
    </citation>
    <scope>NUCLEOTIDE SEQUENCE</scope>
    <source>
        <strain evidence="1">CHK180-15479</strain>
    </source>
</reference>
<gene>
    <name evidence="1" type="ORF">H9704_07250</name>
</gene>
<dbReference type="PANTHER" id="PTHR35866:SF2">
    <property type="entry name" value="YKGJ FAMILY CYSTEINE CLUSTER PROTEIN"/>
    <property type="match status" value="1"/>
</dbReference>
<reference evidence="1" key="1">
    <citation type="journal article" date="2021" name="PeerJ">
        <title>Extensive microbial diversity within the chicken gut microbiome revealed by metagenomics and culture.</title>
        <authorList>
            <person name="Gilroy R."/>
            <person name="Ravi A."/>
            <person name="Getino M."/>
            <person name="Pursley I."/>
            <person name="Horton D.L."/>
            <person name="Alikhan N.F."/>
            <person name="Baker D."/>
            <person name="Gharbi K."/>
            <person name="Hall N."/>
            <person name="Watson M."/>
            <person name="Adriaenssens E.M."/>
            <person name="Foster-Nyarko E."/>
            <person name="Jarju S."/>
            <person name="Secka A."/>
            <person name="Antonio M."/>
            <person name="Oren A."/>
            <person name="Chaudhuri R.R."/>
            <person name="La Ragione R."/>
            <person name="Hildebrand F."/>
            <person name="Pallen M.J."/>
        </authorList>
    </citation>
    <scope>NUCLEOTIDE SEQUENCE</scope>
    <source>
        <strain evidence="1">CHK180-15479</strain>
    </source>
</reference>
<proteinExistence type="predicted"/>
<dbReference type="Proteomes" id="UP000823910">
    <property type="component" value="Unassembled WGS sequence"/>
</dbReference>
<dbReference type="PANTHER" id="PTHR35866">
    <property type="entry name" value="PUTATIVE-RELATED"/>
    <property type="match status" value="1"/>
</dbReference>
<dbReference type="AlphaFoldDB" id="A0A9D2SI54"/>
<sequence length="235" mass="26949">MERLVDLKDISDGRLYSRDDLVRAGCGNCEGCSACCQGMGTSLVLDPLDVDRLCRGLGSTFQALLQGPLELGAADGIILPHMAMKGEKERCSFLNEEGRCGIHSLRPGFCRLFPLGRFYENRSFRYFLQIHECPRKNRTKVRVSKWLDTSDIGKYEEFISRWHYFLKDTGELLRQKQDQELAKKVCVYILERFYGMPYNGEFYSVFYERLTEAERLFACSRSGDGEIAPDTRTGQ</sequence>
<dbReference type="Pfam" id="PF03692">
    <property type="entry name" value="CxxCxxCC"/>
    <property type="match status" value="1"/>
</dbReference>
<accession>A0A9D2SI54</accession>
<organism evidence="1 2">
    <name type="scientific">Candidatus Enterocloster excrementipullorum</name>
    <dbReference type="NCBI Taxonomy" id="2838559"/>
    <lineage>
        <taxon>Bacteria</taxon>
        <taxon>Bacillati</taxon>
        <taxon>Bacillota</taxon>
        <taxon>Clostridia</taxon>
        <taxon>Lachnospirales</taxon>
        <taxon>Lachnospiraceae</taxon>
        <taxon>Enterocloster</taxon>
    </lineage>
</organism>
<protein>
    <submittedName>
        <fullName evidence="1">YkgJ family cysteine cluster protein</fullName>
    </submittedName>
</protein>
<comment type="caution">
    <text evidence="1">The sequence shown here is derived from an EMBL/GenBank/DDBJ whole genome shotgun (WGS) entry which is preliminary data.</text>
</comment>
<dbReference type="InterPro" id="IPR005358">
    <property type="entry name" value="Puta_zinc/iron-chelating_dom"/>
</dbReference>
<name>A0A9D2SI54_9FIRM</name>
<evidence type="ECO:0000313" key="2">
    <source>
        <dbReference type="Proteomes" id="UP000823910"/>
    </source>
</evidence>
<dbReference type="EMBL" id="DWWT01000029">
    <property type="protein sequence ID" value="HJC05933.1"/>
    <property type="molecule type" value="Genomic_DNA"/>
</dbReference>
<evidence type="ECO:0000313" key="1">
    <source>
        <dbReference type="EMBL" id="HJC05933.1"/>
    </source>
</evidence>